<dbReference type="Gene3D" id="3.40.50.300">
    <property type="entry name" value="P-loop containing nucleotide triphosphate hydrolases"/>
    <property type="match status" value="1"/>
</dbReference>
<reference evidence="6 7" key="1">
    <citation type="submission" date="2016-06" db="EMBL/GenBank/DDBJ databases">
        <title>Complete genome sequences of Bordetella bronchialis and Bordetella flabilis.</title>
        <authorList>
            <person name="LiPuma J.J."/>
            <person name="Spilker T."/>
        </authorList>
    </citation>
    <scope>NUCLEOTIDE SEQUENCE [LARGE SCALE GENOMIC DNA]</scope>
    <source>
        <strain evidence="6 7">AU17976</strain>
    </source>
</reference>
<gene>
    <name evidence="6" type="ORF">BAU08_25595</name>
</gene>
<dbReference type="EMBL" id="CP016171">
    <property type="protein sequence ID" value="ANN74282.1"/>
    <property type="molecule type" value="Genomic_DNA"/>
</dbReference>
<keyword evidence="3" id="KW-0547">Nucleotide-binding</keyword>
<dbReference type="Proteomes" id="UP000092213">
    <property type="component" value="Chromosome"/>
</dbReference>
<dbReference type="Pfam" id="PF00005">
    <property type="entry name" value="ABC_tran"/>
    <property type="match status" value="1"/>
</dbReference>
<dbReference type="GO" id="GO:0016887">
    <property type="term" value="F:ATP hydrolysis activity"/>
    <property type="evidence" value="ECO:0007669"/>
    <property type="project" value="InterPro"/>
</dbReference>
<evidence type="ECO:0000313" key="7">
    <source>
        <dbReference type="Proteomes" id="UP000092213"/>
    </source>
</evidence>
<keyword evidence="2" id="KW-0472">Membrane</keyword>
<name>A0A193G2P6_9BORD</name>
<evidence type="ECO:0000256" key="2">
    <source>
        <dbReference type="ARBA" id="ARBA00022475"/>
    </source>
</evidence>
<dbReference type="SUPFAM" id="SSF52540">
    <property type="entry name" value="P-loop containing nucleoside triphosphate hydrolases"/>
    <property type="match status" value="1"/>
</dbReference>
<dbReference type="FunFam" id="3.40.50.300:FF:000421">
    <property type="entry name" value="Branched-chain amino acid ABC transporter ATP-binding protein"/>
    <property type="match status" value="1"/>
</dbReference>
<dbReference type="GO" id="GO:0005524">
    <property type="term" value="F:ATP binding"/>
    <property type="evidence" value="ECO:0007669"/>
    <property type="project" value="UniProtKB-KW"/>
</dbReference>
<organism evidence="6 7">
    <name type="scientific">Bordetella bronchialis</name>
    <dbReference type="NCBI Taxonomy" id="463025"/>
    <lineage>
        <taxon>Bacteria</taxon>
        <taxon>Pseudomonadati</taxon>
        <taxon>Pseudomonadota</taxon>
        <taxon>Betaproteobacteria</taxon>
        <taxon>Burkholderiales</taxon>
        <taxon>Alcaligenaceae</taxon>
        <taxon>Bordetella</taxon>
    </lineage>
</organism>
<accession>A0A193G2P6</accession>
<evidence type="ECO:0000256" key="3">
    <source>
        <dbReference type="ARBA" id="ARBA00022741"/>
    </source>
</evidence>
<dbReference type="GO" id="GO:0005886">
    <property type="term" value="C:plasma membrane"/>
    <property type="evidence" value="ECO:0007669"/>
    <property type="project" value="TreeGrafter"/>
</dbReference>
<feature type="domain" description="ABC transporter" evidence="5">
    <location>
        <begin position="18"/>
        <end position="266"/>
    </location>
</feature>
<dbReference type="InterPro" id="IPR032823">
    <property type="entry name" value="BCA_ABC_TP_C"/>
</dbReference>
<evidence type="ECO:0000256" key="1">
    <source>
        <dbReference type="ARBA" id="ARBA00022448"/>
    </source>
</evidence>
<dbReference type="InterPro" id="IPR003593">
    <property type="entry name" value="AAA+_ATPase"/>
</dbReference>
<dbReference type="AlphaFoldDB" id="A0A193G2P6"/>
<keyword evidence="2" id="KW-1003">Cell membrane</keyword>
<keyword evidence="4 6" id="KW-0067">ATP-binding</keyword>
<dbReference type="SMART" id="SM00382">
    <property type="entry name" value="AAA"/>
    <property type="match status" value="1"/>
</dbReference>
<evidence type="ECO:0000256" key="4">
    <source>
        <dbReference type="ARBA" id="ARBA00022840"/>
    </source>
</evidence>
<dbReference type="STRING" id="463025.BAU08_25595"/>
<dbReference type="InterPro" id="IPR003439">
    <property type="entry name" value="ABC_transporter-like_ATP-bd"/>
</dbReference>
<dbReference type="PROSITE" id="PS50893">
    <property type="entry name" value="ABC_TRANSPORTER_2"/>
    <property type="match status" value="1"/>
</dbReference>
<protein>
    <submittedName>
        <fullName evidence="6">ABC transporter ATP-binding protein</fullName>
    </submittedName>
</protein>
<dbReference type="InterPro" id="IPR027417">
    <property type="entry name" value="P-loop_NTPase"/>
</dbReference>
<dbReference type="InterPro" id="IPR051120">
    <property type="entry name" value="ABC_AA/LPS_Transport"/>
</dbReference>
<dbReference type="CDD" id="cd03219">
    <property type="entry name" value="ABC_Mj1267_LivG_branched"/>
    <property type="match status" value="1"/>
</dbReference>
<sequence length="268" mass="29219">MSAAWRRAARRKRRSAMLEVQGLSKSFGGIHAVRDIDFRVDAGQVVSLIGPNGAGKTTCFNLVTGFYAPSAGRVRFMGRDVTGSRPHEMARMGVVRTFQKTNVLKTLTVRENLKAAQYLHARAPLWRTFLPGPAQRGAERDIAERAERIAVLMGLQARCDTPAHALSCGELRLLEVGVALGARPRLLMLDEPAAGLNSHEAIVLARLLKTLPGTWVEAILLVEHNMNLVMQVSDHVVVMNFGQKLAAGTPRDIQNDPAVLEAYIGKAA</sequence>
<evidence type="ECO:0000259" key="5">
    <source>
        <dbReference type="PROSITE" id="PS50893"/>
    </source>
</evidence>
<proteinExistence type="predicted"/>
<evidence type="ECO:0000313" key="6">
    <source>
        <dbReference type="EMBL" id="ANN74282.1"/>
    </source>
</evidence>
<keyword evidence="1" id="KW-0813">Transport</keyword>
<dbReference type="PANTHER" id="PTHR45772">
    <property type="entry name" value="CONSERVED COMPONENT OF ABC TRANSPORTER FOR NATURAL AMINO ACIDS-RELATED"/>
    <property type="match status" value="1"/>
</dbReference>
<dbReference type="Pfam" id="PF12399">
    <property type="entry name" value="BCA_ABC_TP_C"/>
    <property type="match status" value="1"/>
</dbReference>